<feature type="region of interest" description="Disordered" evidence="13">
    <location>
        <begin position="152"/>
        <end position="178"/>
    </location>
</feature>
<feature type="chain" id="PRO_5044819895" description="Mitochondria-eating protein" evidence="14">
    <location>
        <begin position="23"/>
        <end position="386"/>
    </location>
</feature>
<evidence type="ECO:0000256" key="13">
    <source>
        <dbReference type="SAM" id="MobiDB-lite"/>
    </source>
</evidence>
<evidence type="ECO:0000256" key="4">
    <source>
        <dbReference type="ARBA" id="ARBA00008233"/>
    </source>
</evidence>
<gene>
    <name evidence="16" type="ORF">ACJMK2_031139</name>
</gene>
<dbReference type="GO" id="GO:0005741">
    <property type="term" value="C:mitochondrial outer membrane"/>
    <property type="evidence" value="ECO:0007669"/>
    <property type="project" value="UniProtKB-SubCell"/>
</dbReference>
<name>A0ABD3WXX4_SINWO</name>
<evidence type="ECO:0000256" key="14">
    <source>
        <dbReference type="SAM" id="SignalP"/>
    </source>
</evidence>
<dbReference type="InterPro" id="IPR026169">
    <property type="entry name" value="MIEAP"/>
</dbReference>
<evidence type="ECO:0000256" key="5">
    <source>
        <dbReference type="ARBA" id="ARBA00019863"/>
    </source>
</evidence>
<feature type="domain" description="Mitochondria-eating protein C-terminal" evidence="15">
    <location>
        <begin position="205"/>
        <end position="382"/>
    </location>
</feature>
<evidence type="ECO:0000256" key="1">
    <source>
        <dbReference type="ARBA" id="ARBA00004294"/>
    </source>
</evidence>
<evidence type="ECO:0000256" key="2">
    <source>
        <dbReference type="ARBA" id="ARBA00004305"/>
    </source>
</evidence>
<dbReference type="GO" id="GO:0005759">
    <property type="term" value="C:mitochondrial matrix"/>
    <property type="evidence" value="ECO:0007669"/>
    <property type="project" value="UniProtKB-SubCell"/>
</dbReference>
<organism evidence="16 17">
    <name type="scientific">Sinanodonta woodiana</name>
    <name type="common">Chinese pond mussel</name>
    <name type="synonym">Anodonta woodiana</name>
    <dbReference type="NCBI Taxonomy" id="1069815"/>
    <lineage>
        <taxon>Eukaryota</taxon>
        <taxon>Metazoa</taxon>
        <taxon>Spiralia</taxon>
        <taxon>Lophotrochozoa</taxon>
        <taxon>Mollusca</taxon>
        <taxon>Bivalvia</taxon>
        <taxon>Autobranchia</taxon>
        <taxon>Heteroconchia</taxon>
        <taxon>Palaeoheterodonta</taxon>
        <taxon>Unionida</taxon>
        <taxon>Unionoidea</taxon>
        <taxon>Unionidae</taxon>
        <taxon>Unioninae</taxon>
        <taxon>Sinanodonta</taxon>
    </lineage>
</organism>
<dbReference type="Pfam" id="PF16026">
    <property type="entry name" value="MIEAP"/>
    <property type="match status" value="1"/>
</dbReference>
<feature type="compositionally biased region" description="Basic and acidic residues" evidence="13">
    <location>
        <begin position="159"/>
        <end position="175"/>
    </location>
</feature>
<dbReference type="AlphaFoldDB" id="A0ABD3WXX4"/>
<evidence type="ECO:0000256" key="11">
    <source>
        <dbReference type="ARBA" id="ARBA00023136"/>
    </source>
</evidence>
<keyword evidence="8" id="KW-0175">Coiled coil</keyword>
<evidence type="ECO:0000256" key="6">
    <source>
        <dbReference type="ARBA" id="ARBA00022490"/>
    </source>
</evidence>
<feature type="signal peptide" evidence="14">
    <location>
        <begin position="1"/>
        <end position="22"/>
    </location>
</feature>
<keyword evidence="11" id="KW-0472">Membrane</keyword>
<keyword evidence="14" id="KW-0732">Signal</keyword>
<evidence type="ECO:0000256" key="8">
    <source>
        <dbReference type="ARBA" id="ARBA00023054"/>
    </source>
</evidence>
<keyword evidence="17" id="KW-1185">Reference proteome</keyword>
<keyword evidence="7" id="KW-1000">Mitochondrion outer membrane</keyword>
<dbReference type="GO" id="GO:0008289">
    <property type="term" value="F:lipid binding"/>
    <property type="evidence" value="ECO:0007669"/>
    <property type="project" value="UniProtKB-KW"/>
</dbReference>
<comment type="similarity">
    <text evidence="4">Belongs to the MIEAP family.</text>
</comment>
<dbReference type="InterPro" id="IPR031981">
    <property type="entry name" value="MIEAP_C"/>
</dbReference>
<evidence type="ECO:0000256" key="12">
    <source>
        <dbReference type="ARBA" id="ARBA00032687"/>
    </source>
</evidence>
<proteinExistence type="inferred from homology"/>
<protein>
    <recommendedName>
        <fullName evidence="5">Mitochondria-eating protein</fullName>
    </recommendedName>
    <alternativeName>
        <fullName evidence="12">Spermatogenesis-associated protein 18</fullName>
    </alternativeName>
</protein>
<keyword evidence="9" id="KW-0446">Lipid-binding</keyword>
<dbReference type="PANTHER" id="PTHR21771:SF1">
    <property type="entry name" value="MITOCHONDRIA-EATING PROTEIN"/>
    <property type="match status" value="1"/>
</dbReference>
<comment type="subcellular location">
    <subcellularLocation>
        <location evidence="3">Cytoplasm</location>
    </subcellularLocation>
    <subcellularLocation>
        <location evidence="2">Mitochondrion matrix</location>
    </subcellularLocation>
    <subcellularLocation>
        <location evidence="1">Mitochondrion outer membrane</location>
    </subcellularLocation>
</comment>
<evidence type="ECO:0000313" key="17">
    <source>
        <dbReference type="Proteomes" id="UP001634394"/>
    </source>
</evidence>
<evidence type="ECO:0000256" key="3">
    <source>
        <dbReference type="ARBA" id="ARBA00004496"/>
    </source>
</evidence>
<dbReference type="EMBL" id="JBJQND010000004">
    <property type="protein sequence ID" value="KAL3878811.1"/>
    <property type="molecule type" value="Genomic_DNA"/>
</dbReference>
<comment type="caution">
    <text evidence="16">The sequence shown here is derived from an EMBL/GenBank/DDBJ whole genome shotgun (WGS) entry which is preliminary data.</text>
</comment>
<keyword evidence="10" id="KW-0496">Mitochondrion</keyword>
<sequence>MFGLWHDHACVFLYVAARVTLAQGLKNSAHNTTAKVSSEYSGNDLDLSAQVSNDCLRLDKPKMAGSDVLEKQLGLCFTHFEKQEWHQLTLYFMNRTLEVYKHNVEEKQKDSLRHLTTFLQHCKDGKWSDARSSYSTALKEYEYYVNTKVNPNLANEPTAGRRELHGRPHSNKEVQETQLISRSKEASIRLKHNNPNISDLSDPNRPNKLAERFSELYSNEYTDALDELVHGTNSIDVESIECLLKIVKKSYGFCMKQRWKMIDEKMQLTGSSPDDHVERYEMMMKLRKTAEEALPNVRQECMKSLEMHMRARTQRFAEQCAEIVWLMCMQQPPMHLECIDTGETFNPDLYRGYTKSGKCIEFCVWPVVRLHKDGPILTRGIAQGCD</sequence>
<dbReference type="PANTHER" id="PTHR21771">
    <property type="entry name" value="MITOCHONDRIA-EATING PROTEIN-RELATED"/>
    <property type="match status" value="1"/>
</dbReference>
<evidence type="ECO:0000259" key="15">
    <source>
        <dbReference type="Pfam" id="PF16026"/>
    </source>
</evidence>
<evidence type="ECO:0000256" key="10">
    <source>
        <dbReference type="ARBA" id="ARBA00023128"/>
    </source>
</evidence>
<dbReference type="Proteomes" id="UP001634394">
    <property type="component" value="Unassembled WGS sequence"/>
</dbReference>
<evidence type="ECO:0000256" key="7">
    <source>
        <dbReference type="ARBA" id="ARBA00022787"/>
    </source>
</evidence>
<reference evidence="16 17" key="1">
    <citation type="submission" date="2024-11" db="EMBL/GenBank/DDBJ databases">
        <title>Chromosome-level genome assembly of the freshwater bivalve Anodonta woodiana.</title>
        <authorList>
            <person name="Chen X."/>
        </authorList>
    </citation>
    <scope>NUCLEOTIDE SEQUENCE [LARGE SCALE GENOMIC DNA]</scope>
    <source>
        <strain evidence="16">MN2024</strain>
        <tissue evidence="16">Gills</tissue>
    </source>
</reference>
<accession>A0ABD3WXX4</accession>
<keyword evidence="6" id="KW-0963">Cytoplasm</keyword>
<evidence type="ECO:0000313" key="16">
    <source>
        <dbReference type="EMBL" id="KAL3878811.1"/>
    </source>
</evidence>
<evidence type="ECO:0000256" key="9">
    <source>
        <dbReference type="ARBA" id="ARBA00023121"/>
    </source>
</evidence>